<gene>
    <name evidence="7" type="ORF">AQPE_4091</name>
</gene>
<dbReference type="EMBL" id="AP018694">
    <property type="protein sequence ID" value="BBE19903.1"/>
    <property type="molecule type" value="Genomic_DNA"/>
</dbReference>
<evidence type="ECO:0000256" key="3">
    <source>
        <dbReference type="ARBA" id="ARBA00022692"/>
    </source>
</evidence>
<feature type="compositionally biased region" description="Low complexity" evidence="6">
    <location>
        <begin position="207"/>
        <end position="226"/>
    </location>
</feature>
<dbReference type="Proteomes" id="UP001193389">
    <property type="component" value="Chromosome"/>
</dbReference>
<evidence type="ECO:0000313" key="7">
    <source>
        <dbReference type="EMBL" id="BBE19903.1"/>
    </source>
</evidence>
<keyword evidence="5" id="KW-0998">Cell outer membrane</keyword>
<organism evidence="7 8">
    <name type="scientific">Aquipluma nitroreducens</name>
    <dbReference type="NCBI Taxonomy" id="2010828"/>
    <lineage>
        <taxon>Bacteria</taxon>
        <taxon>Pseudomonadati</taxon>
        <taxon>Bacteroidota</taxon>
        <taxon>Bacteroidia</taxon>
        <taxon>Marinilabiliales</taxon>
        <taxon>Prolixibacteraceae</taxon>
        <taxon>Aquipluma</taxon>
    </lineage>
</organism>
<dbReference type="PANTHER" id="PTHR30026:SF20">
    <property type="entry name" value="OUTER MEMBRANE PROTEIN TOLC"/>
    <property type="match status" value="1"/>
</dbReference>
<evidence type="ECO:0000256" key="2">
    <source>
        <dbReference type="ARBA" id="ARBA00022452"/>
    </source>
</evidence>
<keyword evidence="8" id="KW-1185">Reference proteome</keyword>
<accession>A0A5K7SEB0</accession>
<keyword evidence="2" id="KW-1134">Transmembrane beta strand</keyword>
<evidence type="ECO:0000256" key="6">
    <source>
        <dbReference type="SAM" id="MobiDB-lite"/>
    </source>
</evidence>
<feature type="compositionally biased region" description="Low complexity" evidence="6">
    <location>
        <begin position="169"/>
        <end position="198"/>
    </location>
</feature>
<dbReference type="KEGG" id="anf:AQPE_4091"/>
<dbReference type="PANTHER" id="PTHR30026">
    <property type="entry name" value="OUTER MEMBRANE PROTEIN TOLC"/>
    <property type="match status" value="1"/>
</dbReference>
<sequence>MKTQAYKKILFLLLALGSWVIGFSQEKTDSLFNYLEIAVKNNPTVLQRFAEYEAALQKVPQVGSLPDPEASLGVFLKPMELVGGNQLADIQLMQMFPWFGVLKNAKDEMSLMAKAKYETFRDAKLQVLYDVQRTWYELNKLKQNIRVSEKNIDLLRTIERLAVVRFKAGPSGNSSAPSGPTTTPASGKSSSSGSSGMNSMGGGSGSSAGSASSQSASPMGGSSMGSSSGGSGLSDVYRIQIEIGDLQNNINLLNNQLVTISAQFNSYLNRPQATIVNVPDSVTIESFEPSLLAISDSILKNNPMLGMLQFEQQSLEARKQMVTKMSYPMVGVGLNYSLINKNEMSTSPMNGKDMVMPMFKATLPIYRKKYKAMRDEADFLKSANTQNYQAVANSLQTEYYQALQLYQDAQRRAKLYANQYQLASKSLDIMFKSFASSGSSLTDILRVRQQTLDYEYRQVEAVADYNTSVAWLKRLMAYSKIQ</sequence>
<dbReference type="SUPFAM" id="SSF56954">
    <property type="entry name" value="Outer membrane efflux proteins (OEP)"/>
    <property type="match status" value="2"/>
</dbReference>
<dbReference type="RefSeq" id="WP_318348110.1">
    <property type="nucleotide sequence ID" value="NZ_AP018694.1"/>
</dbReference>
<proteinExistence type="predicted"/>
<feature type="region of interest" description="Disordered" evidence="6">
    <location>
        <begin position="169"/>
        <end position="230"/>
    </location>
</feature>
<keyword evidence="4" id="KW-0472">Membrane</keyword>
<dbReference type="AlphaFoldDB" id="A0A5K7SEB0"/>
<dbReference type="GO" id="GO:0015288">
    <property type="term" value="F:porin activity"/>
    <property type="evidence" value="ECO:0007669"/>
    <property type="project" value="TreeGrafter"/>
</dbReference>
<dbReference type="Gene3D" id="1.20.1600.10">
    <property type="entry name" value="Outer membrane efflux proteins (OEP)"/>
    <property type="match status" value="2"/>
</dbReference>
<name>A0A5K7SEB0_9BACT</name>
<dbReference type="GO" id="GO:1990281">
    <property type="term" value="C:efflux pump complex"/>
    <property type="evidence" value="ECO:0007669"/>
    <property type="project" value="TreeGrafter"/>
</dbReference>
<keyword evidence="3" id="KW-0812">Transmembrane</keyword>
<evidence type="ECO:0000313" key="8">
    <source>
        <dbReference type="Proteomes" id="UP001193389"/>
    </source>
</evidence>
<evidence type="ECO:0000256" key="1">
    <source>
        <dbReference type="ARBA" id="ARBA00004442"/>
    </source>
</evidence>
<protein>
    <submittedName>
        <fullName evidence="7">Heavy metal RND efflux outer membrane protein, CzcC family</fullName>
    </submittedName>
</protein>
<evidence type="ECO:0000256" key="4">
    <source>
        <dbReference type="ARBA" id="ARBA00023136"/>
    </source>
</evidence>
<comment type="subcellular location">
    <subcellularLocation>
        <location evidence="1">Cell outer membrane</location>
    </subcellularLocation>
</comment>
<reference evidence="7" key="1">
    <citation type="journal article" date="2020" name="Int. J. Syst. Evol. Microbiol.">
        <title>Aquipluma nitroreducens gen. nov. sp. nov., a novel facultatively anaerobic bacterium isolated from a freshwater lake.</title>
        <authorList>
            <person name="Watanabe M."/>
            <person name="Kojima H."/>
            <person name="Fukui M."/>
        </authorList>
    </citation>
    <scope>NUCLEOTIDE SEQUENCE</scope>
    <source>
        <strain evidence="7">MeG22</strain>
    </source>
</reference>
<dbReference type="InterPro" id="IPR051906">
    <property type="entry name" value="TolC-like"/>
</dbReference>
<dbReference type="GO" id="GO:0009279">
    <property type="term" value="C:cell outer membrane"/>
    <property type="evidence" value="ECO:0007669"/>
    <property type="project" value="UniProtKB-SubCell"/>
</dbReference>
<dbReference type="GO" id="GO:0015562">
    <property type="term" value="F:efflux transmembrane transporter activity"/>
    <property type="evidence" value="ECO:0007669"/>
    <property type="project" value="InterPro"/>
</dbReference>
<evidence type="ECO:0000256" key="5">
    <source>
        <dbReference type="ARBA" id="ARBA00023237"/>
    </source>
</evidence>